<protein>
    <recommendedName>
        <fullName evidence="5">Band 7 domain-containing protein</fullName>
    </recommendedName>
</protein>
<dbReference type="Pfam" id="PF01145">
    <property type="entry name" value="Band_7"/>
    <property type="match status" value="1"/>
</dbReference>
<evidence type="ECO:0000256" key="2">
    <source>
        <dbReference type="ARBA" id="ARBA00008164"/>
    </source>
</evidence>
<dbReference type="InterPro" id="IPR043202">
    <property type="entry name" value="Band-7_stomatin-like"/>
</dbReference>
<organism evidence="6 7">
    <name type="scientific">Mesosutterella porci</name>
    <dbReference type="NCBI Taxonomy" id="2915351"/>
    <lineage>
        <taxon>Bacteria</taxon>
        <taxon>Pseudomonadati</taxon>
        <taxon>Pseudomonadota</taxon>
        <taxon>Betaproteobacteria</taxon>
        <taxon>Burkholderiales</taxon>
        <taxon>Sutterellaceae</taxon>
        <taxon>Mesosutterella</taxon>
    </lineage>
</organism>
<keyword evidence="4" id="KW-0472">Membrane</keyword>
<feature type="region of interest" description="Disordered" evidence="3">
    <location>
        <begin position="91"/>
        <end position="122"/>
    </location>
</feature>
<feature type="compositionally biased region" description="Basic and acidic residues" evidence="3">
    <location>
        <begin position="478"/>
        <end position="489"/>
    </location>
</feature>
<evidence type="ECO:0000256" key="4">
    <source>
        <dbReference type="SAM" id="Phobius"/>
    </source>
</evidence>
<proteinExistence type="inferred from homology"/>
<keyword evidence="7" id="KW-1185">Reference proteome</keyword>
<feature type="region of interest" description="Disordered" evidence="3">
    <location>
        <begin position="451"/>
        <end position="496"/>
    </location>
</feature>
<accession>A0ABS9MT74</accession>
<feature type="compositionally biased region" description="Low complexity" evidence="3">
    <location>
        <begin position="451"/>
        <end position="476"/>
    </location>
</feature>
<reference evidence="6 7" key="1">
    <citation type="submission" date="2022-02" db="EMBL/GenBank/DDBJ databases">
        <title>Mesosutterella porci, a novel member of the family Sutterellaceae from pig feces.</title>
        <authorList>
            <person name="Wylensek D."/>
            <person name="Clavel T."/>
        </authorList>
    </citation>
    <scope>NUCLEOTIDE SEQUENCE [LARGE SCALE GENOMIC DNA]</scope>
    <source>
        <strain evidence="7">oilRF-744-wt-GAM-9</strain>
    </source>
</reference>
<dbReference type="RefSeq" id="WP_237980396.1">
    <property type="nucleotide sequence ID" value="NZ_JAKNCT010000014.1"/>
</dbReference>
<dbReference type="SMART" id="SM00244">
    <property type="entry name" value="PHB"/>
    <property type="match status" value="1"/>
</dbReference>
<keyword evidence="4" id="KW-1133">Transmembrane helix</keyword>
<comment type="similarity">
    <text evidence="2">Belongs to the band 7/mec-2 family.</text>
</comment>
<comment type="caution">
    <text evidence="6">The sequence shown here is derived from an EMBL/GenBank/DDBJ whole genome shotgun (WGS) entry which is preliminary data.</text>
</comment>
<feature type="compositionally biased region" description="Polar residues" evidence="3">
    <location>
        <begin position="44"/>
        <end position="54"/>
    </location>
</feature>
<dbReference type="PANTHER" id="PTHR10264">
    <property type="entry name" value="BAND 7 PROTEIN-RELATED"/>
    <property type="match status" value="1"/>
</dbReference>
<dbReference type="InterPro" id="IPR001107">
    <property type="entry name" value="Band_7"/>
</dbReference>
<dbReference type="Proteomes" id="UP001297600">
    <property type="component" value="Unassembled WGS sequence"/>
</dbReference>
<dbReference type="EMBL" id="JAKNCT010000014">
    <property type="protein sequence ID" value="MCG5031825.1"/>
    <property type="molecule type" value="Genomic_DNA"/>
</dbReference>
<keyword evidence="4" id="KW-0812">Transmembrane</keyword>
<sequence length="496" mass="52665">MPLDDNRWGRRLEPEDKGGAASPHENKRDETGEDSRESSPRAPSDSSGEGSRTQAPRDGRQGAEGSGSEDSRRSARDLEAEWQAFNELLRSLNTGRGRRPGEKRPQQRPSAPRRGEAGAPGRGRSILPALIGLAFFFGLSAYLCAGFYTVPAGESAALYTTGSFRELVGPGTHWHLPWPFEKVRMVDTRLMRKSEVSFSGSGSEGYLLTADGALVRARGAVQWKVAPEGVRSYLEHVSNPSQAISSALRRAMRQSFGDMTVSDAMEGRAALLSADFAREVQAEADALGLGVKIESVTISDVRLPVKVEGSADSAQKAESADEGAFRAAQRWAGLAETLSTGTARRILESAESYQQRVTHVAQADSEFLDYLYSRPFPEADRQAALERAWNAAMAASLPNPGELSETSAADIMAVIRSKKPAAEGPADAKEGPPVVTAAEVAAAKKAASAAAAASARGAARAEPPSGAGKAAAPSSPVLEDRDTTEDRSAYLRNGGR</sequence>
<feature type="region of interest" description="Disordered" evidence="3">
    <location>
        <begin position="1"/>
        <end position="76"/>
    </location>
</feature>
<evidence type="ECO:0000313" key="7">
    <source>
        <dbReference type="Proteomes" id="UP001297600"/>
    </source>
</evidence>
<evidence type="ECO:0000256" key="1">
    <source>
        <dbReference type="ARBA" id="ARBA00004167"/>
    </source>
</evidence>
<feature type="domain" description="Band 7" evidence="5">
    <location>
        <begin position="145"/>
        <end position="315"/>
    </location>
</feature>
<dbReference type="Gene3D" id="3.30.479.30">
    <property type="entry name" value="Band 7 domain"/>
    <property type="match status" value="1"/>
</dbReference>
<gene>
    <name evidence="6" type="ORF">MAF45_10295</name>
</gene>
<dbReference type="InterPro" id="IPR036013">
    <property type="entry name" value="Band_7/SPFH_dom_sf"/>
</dbReference>
<name>A0ABS9MT74_9BURK</name>
<comment type="subcellular location">
    <subcellularLocation>
        <location evidence="1">Membrane</location>
        <topology evidence="1">Single-pass membrane protein</topology>
    </subcellularLocation>
</comment>
<dbReference type="PANTHER" id="PTHR10264:SF19">
    <property type="entry name" value="AT06885P-RELATED"/>
    <property type="match status" value="1"/>
</dbReference>
<evidence type="ECO:0000256" key="3">
    <source>
        <dbReference type="SAM" id="MobiDB-lite"/>
    </source>
</evidence>
<dbReference type="SUPFAM" id="SSF117892">
    <property type="entry name" value="Band 7/SPFH domain"/>
    <property type="match status" value="1"/>
</dbReference>
<feature type="transmembrane region" description="Helical" evidence="4">
    <location>
        <begin position="126"/>
        <end position="148"/>
    </location>
</feature>
<evidence type="ECO:0000313" key="6">
    <source>
        <dbReference type="EMBL" id="MCG5031825.1"/>
    </source>
</evidence>
<feature type="compositionally biased region" description="Low complexity" evidence="3">
    <location>
        <begin position="108"/>
        <end position="122"/>
    </location>
</feature>
<evidence type="ECO:0000259" key="5">
    <source>
        <dbReference type="SMART" id="SM00244"/>
    </source>
</evidence>
<feature type="compositionally biased region" description="Basic and acidic residues" evidence="3">
    <location>
        <begin position="1"/>
        <end position="39"/>
    </location>
</feature>